<dbReference type="SUPFAM" id="SSF54575">
    <property type="entry name" value="Ribosomal protein L31e"/>
    <property type="match status" value="1"/>
</dbReference>
<proteinExistence type="inferred from homology"/>
<dbReference type="InterPro" id="IPR000054">
    <property type="entry name" value="Ribosomal_eL31"/>
</dbReference>
<organism evidence="4 5">
    <name type="scientific">Guillardia theta</name>
    <name type="common">Cryptophyte</name>
    <name type="synonym">Cryptomonas phi</name>
    <dbReference type="NCBI Taxonomy" id="55529"/>
    <lineage>
        <taxon>Eukaryota</taxon>
        <taxon>Cryptophyceae</taxon>
        <taxon>Pyrenomonadales</taxon>
        <taxon>Geminigeraceae</taxon>
        <taxon>Guillardia</taxon>
    </lineage>
</organism>
<evidence type="ECO:0000256" key="1">
    <source>
        <dbReference type="ARBA" id="ARBA00010808"/>
    </source>
</evidence>
<evidence type="ECO:0000313" key="5">
    <source>
        <dbReference type="Proteomes" id="UP000242167"/>
    </source>
</evidence>
<dbReference type="Pfam" id="PF01198">
    <property type="entry name" value="Ribosomal_L31e"/>
    <property type="match status" value="1"/>
</dbReference>
<keyword evidence="3" id="KW-0687">Ribonucleoprotein</keyword>
<dbReference type="Proteomes" id="UP000242167">
    <property type="component" value="Nucleomorph 1"/>
</dbReference>
<evidence type="ECO:0000256" key="2">
    <source>
        <dbReference type="ARBA" id="ARBA00022980"/>
    </source>
</evidence>
<dbReference type="GO" id="GO:0022625">
    <property type="term" value="C:cytosolic large ribosomal subunit"/>
    <property type="evidence" value="ECO:0007669"/>
    <property type="project" value="TreeGrafter"/>
</dbReference>
<protein>
    <submittedName>
        <fullName evidence="4">60S ribosomal protein L31</fullName>
    </submittedName>
</protein>
<comment type="similarity">
    <text evidence="1">Belongs to the eukaryotic ribosomal protein eL31 family.</text>
</comment>
<evidence type="ECO:0000313" key="4">
    <source>
        <dbReference type="EMBL" id="AAK39881.1"/>
    </source>
</evidence>
<dbReference type="RefSeq" id="XP_001713586.1">
    <property type="nucleotide sequence ID" value="XM_001713534.1"/>
</dbReference>
<dbReference type="PIR" id="A90094">
    <property type="entry name" value="A90094"/>
</dbReference>
<dbReference type="Gene3D" id="3.10.440.10">
    <property type="match status" value="1"/>
</dbReference>
<dbReference type="InterPro" id="IPR023621">
    <property type="entry name" value="Ribosomal_eL31_dom_sf"/>
</dbReference>
<dbReference type="GeneID" id="857368"/>
<dbReference type="GO" id="GO:0003735">
    <property type="term" value="F:structural constituent of ribosome"/>
    <property type="evidence" value="ECO:0007669"/>
    <property type="project" value="InterPro"/>
</dbReference>
<name>Q98RR6_GUITH</name>
<dbReference type="PANTHER" id="PTHR10956">
    <property type="entry name" value="60S RIBOSOMAL PROTEIN L31"/>
    <property type="match status" value="1"/>
</dbReference>
<dbReference type="SMART" id="SM01380">
    <property type="entry name" value="Ribosomal_L31e"/>
    <property type="match status" value="1"/>
</dbReference>
<keyword evidence="4" id="KW-0542">Nucleomorph</keyword>
<gene>
    <name evidence="4" type="primary">rpl31</name>
</gene>
<sequence length="97" mass="11171">MNNCEGNLNVQASFNIHKRVFGKKFNKRVSIAIKEIKKFAWKLTKCNNIRIEPELNMQICSNGSSNPPNKLKLRFSRRLSISRSGTRENVIFVSICD</sequence>
<evidence type="ECO:0000256" key="3">
    <source>
        <dbReference type="ARBA" id="ARBA00023274"/>
    </source>
</evidence>
<dbReference type="EMBL" id="AF165818">
    <property type="protein sequence ID" value="AAK39881.1"/>
    <property type="molecule type" value="Genomic_DNA"/>
</dbReference>
<dbReference type="AlphaFoldDB" id="Q98RR6"/>
<dbReference type="GO" id="GO:0002181">
    <property type="term" value="P:cytoplasmic translation"/>
    <property type="evidence" value="ECO:0007669"/>
    <property type="project" value="TreeGrafter"/>
</dbReference>
<geneLocation type="nucleomorph" evidence="4"/>
<keyword evidence="2 4" id="KW-0689">Ribosomal protein</keyword>
<dbReference type="CDD" id="cd00463">
    <property type="entry name" value="Ribosomal_L31e"/>
    <property type="match status" value="1"/>
</dbReference>
<dbReference type="PANTHER" id="PTHR10956:SF0">
    <property type="entry name" value="60S RIBOSOMAL PROTEIN L31"/>
    <property type="match status" value="1"/>
</dbReference>
<accession>Q98RR6</accession>
<reference evidence="4 5" key="1">
    <citation type="journal article" date="2001" name="Nature">
        <title>The highly reduced genome of an enslaved algal nucleus.</title>
        <authorList>
            <person name="Douglas S."/>
            <person name="Zauner S."/>
            <person name="Fraunholz M."/>
            <person name="Beaton M."/>
            <person name="Penny S."/>
            <person name="Deng L."/>
            <person name="Wu X."/>
            <person name="Reith M."/>
            <person name="Cavalier-Smith T."/>
            <person name="Maier U."/>
        </authorList>
    </citation>
    <scope>NUCLEOTIDE SEQUENCE [LARGE SCALE GENOMIC DNA]</scope>
</reference>